<sequence length="61" mass="6725">MSKFWIVLLLLLVVAVLAGAGVGGHQVSKSNTFCIACHAYEKVAWDHGEHYHTDCIDCHTK</sequence>
<evidence type="ECO:0000256" key="5">
    <source>
        <dbReference type="ARBA" id="ARBA00023004"/>
    </source>
</evidence>
<dbReference type="AlphaFoldDB" id="A0A1I4PEV7"/>
<dbReference type="SUPFAM" id="SSF48695">
    <property type="entry name" value="Multiheme cytochromes"/>
    <property type="match status" value="1"/>
</dbReference>
<name>A0A1I4PEV7_ECTMO</name>
<dbReference type="EMBL" id="FOUO01000001">
    <property type="protein sequence ID" value="SFM26200.1"/>
    <property type="molecule type" value="Genomic_DNA"/>
</dbReference>
<dbReference type="RefSeq" id="WP_090483351.1">
    <property type="nucleotide sequence ID" value="NZ_FOUO01000001.1"/>
</dbReference>
<evidence type="ECO:0000256" key="3">
    <source>
        <dbReference type="ARBA" id="ARBA00022723"/>
    </source>
</evidence>
<keyword evidence="4" id="KW-0249">Electron transport</keyword>
<proteinExistence type="predicted"/>
<dbReference type="GO" id="GO:0046872">
    <property type="term" value="F:metal ion binding"/>
    <property type="evidence" value="ECO:0007669"/>
    <property type="project" value="UniProtKB-KW"/>
</dbReference>
<evidence type="ECO:0000256" key="1">
    <source>
        <dbReference type="ARBA" id="ARBA00022448"/>
    </source>
</evidence>
<evidence type="ECO:0000256" key="4">
    <source>
        <dbReference type="ARBA" id="ARBA00022982"/>
    </source>
</evidence>
<keyword evidence="2" id="KW-0349">Heme</keyword>
<keyword evidence="7" id="KW-1185">Reference proteome</keyword>
<evidence type="ECO:0000313" key="6">
    <source>
        <dbReference type="EMBL" id="SFM26200.1"/>
    </source>
</evidence>
<evidence type="ECO:0000256" key="2">
    <source>
        <dbReference type="ARBA" id="ARBA00022617"/>
    </source>
</evidence>
<dbReference type="OrthoDB" id="9791652at2"/>
<dbReference type="Gene3D" id="1.10.3820.10">
    <property type="entry name" value="Di-heme elbow motif domain"/>
    <property type="match status" value="1"/>
</dbReference>
<dbReference type="InterPro" id="IPR036280">
    <property type="entry name" value="Multihaem_cyt_sf"/>
</dbReference>
<gene>
    <name evidence="6" type="ORF">SAMN05421721_101223</name>
</gene>
<dbReference type="STRING" id="195064.SAMN05421721_101223"/>
<keyword evidence="3" id="KW-0479">Metal-binding</keyword>
<dbReference type="InterPro" id="IPR038266">
    <property type="entry name" value="NapC/NirT_cytc_sf"/>
</dbReference>
<keyword evidence="1" id="KW-0813">Transport</keyword>
<keyword evidence="5" id="KW-0408">Iron</keyword>
<organism evidence="6 7">
    <name type="scientific">Ectothiorhodospira mobilis</name>
    <dbReference type="NCBI Taxonomy" id="195064"/>
    <lineage>
        <taxon>Bacteria</taxon>
        <taxon>Pseudomonadati</taxon>
        <taxon>Pseudomonadota</taxon>
        <taxon>Gammaproteobacteria</taxon>
        <taxon>Chromatiales</taxon>
        <taxon>Ectothiorhodospiraceae</taxon>
        <taxon>Ectothiorhodospira</taxon>
    </lineage>
</organism>
<reference evidence="6 7" key="1">
    <citation type="submission" date="2016-10" db="EMBL/GenBank/DDBJ databases">
        <authorList>
            <person name="de Groot N.N."/>
        </authorList>
    </citation>
    <scope>NUCLEOTIDE SEQUENCE [LARGE SCALE GENOMIC DNA]</scope>
    <source>
        <strain evidence="6 7">DSM 4180</strain>
    </source>
</reference>
<evidence type="ECO:0000313" key="7">
    <source>
        <dbReference type="Proteomes" id="UP000199556"/>
    </source>
</evidence>
<dbReference type="Proteomes" id="UP000199556">
    <property type="component" value="Unassembled WGS sequence"/>
</dbReference>
<protein>
    <submittedName>
        <fullName evidence="6">Cytochrome c nitrite reductase small subunit</fullName>
    </submittedName>
</protein>
<accession>A0A1I4PEV7</accession>